<dbReference type="Gene3D" id="3.40.50.10050">
    <property type="entry name" value="Translation initiation factor IF- 2, domain 3"/>
    <property type="match status" value="1"/>
</dbReference>
<dbReference type="FunFam" id="2.40.30.10:FF:000007">
    <property type="entry name" value="Translation initiation factor IF-2"/>
    <property type="match status" value="1"/>
</dbReference>
<dbReference type="InterPro" id="IPR015760">
    <property type="entry name" value="TIF_IF2"/>
</dbReference>
<evidence type="ECO:0000256" key="1">
    <source>
        <dbReference type="ARBA" id="ARBA00007733"/>
    </source>
</evidence>
<feature type="binding site" evidence="8">
    <location>
        <begin position="284"/>
        <end position="288"/>
    </location>
    <ligand>
        <name>GTP</name>
        <dbReference type="ChEBI" id="CHEBI:37565"/>
    </ligand>
</feature>
<comment type="subcellular location">
    <subcellularLocation>
        <location evidence="8">Cytoplasm</location>
    </subcellularLocation>
</comment>
<evidence type="ECO:0000256" key="6">
    <source>
        <dbReference type="ARBA" id="ARBA00022917"/>
    </source>
</evidence>
<dbReference type="RefSeq" id="WP_219848701.1">
    <property type="nucleotide sequence ID" value="NZ_LN649255.1"/>
</dbReference>
<dbReference type="SUPFAM" id="SSF52540">
    <property type="entry name" value="P-loop containing nucleoside triphosphate hydrolases"/>
    <property type="match status" value="1"/>
</dbReference>
<dbReference type="Pfam" id="PF22042">
    <property type="entry name" value="EF-G_D2"/>
    <property type="match status" value="1"/>
</dbReference>
<reference evidence="12 13" key="1">
    <citation type="journal article" date="2015" name="Genome Biol. Evol.">
        <title>Genome evolution in the primary endosymbiont of whiteflies sheds light on their divergence.</title>
        <authorList>
            <person name="Santos-Garcia D."/>
            <person name="Vargas-Chavez C."/>
            <person name="Moya A."/>
            <person name="Latorre A."/>
            <person name="Silva"/>
            <person name="F J."/>
        </authorList>
    </citation>
    <scope>NUCLEOTIDE SEQUENCE [LARGE SCALE GENOMIC DNA]</scope>
    <source>
        <strain evidence="13">AD-VLC</strain>
    </source>
</reference>
<dbReference type="PANTHER" id="PTHR43381:SF5">
    <property type="entry name" value="TR-TYPE G DOMAIN-CONTAINING PROTEIN"/>
    <property type="match status" value="1"/>
</dbReference>
<dbReference type="CDD" id="cd03702">
    <property type="entry name" value="IF2_mtIF2_II"/>
    <property type="match status" value="1"/>
</dbReference>
<keyword evidence="3 8" id="KW-0963">Cytoplasm</keyword>
<feature type="binding site" evidence="8">
    <location>
        <begin position="237"/>
        <end position="244"/>
    </location>
    <ligand>
        <name>GTP</name>
        <dbReference type="ChEBI" id="CHEBI:37565"/>
    </ligand>
</feature>
<dbReference type="Gene3D" id="3.30.56.50">
    <property type="entry name" value="Putative DNA-binding domain, N-terminal subdomain of bacterial translation initiation factor IF2"/>
    <property type="match status" value="1"/>
</dbReference>
<dbReference type="SUPFAM" id="SSF46955">
    <property type="entry name" value="Putative DNA-binding domain"/>
    <property type="match status" value="1"/>
</dbReference>
<dbReference type="InterPro" id="IPR053905">
    <property type="entry name" value="EF-G-like_DII"/>
</dbReference>
<evidence type="ECO:0000256" key="2">
    <source>
        <dbReference type="ARBA" id="ARBA00020675"/>
    </source>
</evidence>
<dbReference type="PROSITE" id="PS51722">
    <property type="entry name" value="G_TR_2"/>
    <property type="match status" value="1"/>
</dbReference>
<dbReference type="InterPro" id="IPR044145">
    <property type="entry name" value="IF2_II"/>
</dbReference>
<evidence type="ECO:0000256" key="5">
    <source>
        <dbReference type="ARBA" id="ARBA00022741"/>
    </source>
</evidence>
<dbReference type="FunFam" id="3.40.50.300:FF:000019">
    <property type="entry name" value="Translation initiation factor IF-2"/>
    <property type="match status" value="1"/>
</dbReference>
<evidence type="ECO:0000256" key="10">
    <source>
        <dbReference type="SAM" id="MobiDB-lite"/>
    </source>
</evidence>
<dbReference type="GO" id="GO:0005829">
    <property type="term" value="C:cytosol"/>
    <property type="evidence" value="ECO:0007669"/>
    <property type="project" value="TreeGrafter"/>
</dbReference>
<comment type="similarity">
    <text evidence="1 8 9">Belongs to the TRAFAC class translation factor GTPase superfamily. Classic translation factor GTPase family. IF-2 subfamily.</text>
</comment>
<organism evidence="12 13">
    <name type="scientific">Candidatus Portiera aleyrodidarum</name>
    <name type="common">primary endosymbiont of Bemisia tabaci</name>
    <dbReference type="NCBI Taxonomy" id="91844"/>
    <lineage>
        <taxon>Bacteria</taxon>
        <taxon>Pseudomonadati</taxon>
        <taxon>Pseudomonadota</taxon>
        <taxon>Gammaproteobacteria</taxon>
        <taxon>Candidatus Johnevansiales</taxon>
        <taxon>Candidatus Johnevansiaceae</taxon>
        <taxon>Candidatus Portiera</taxon>
    </lineage>
</organism>
<dbReference type="Pfam" id="PF04760">
    <property type="entry name" value="IF2_N"/>
    <property type="match status" value="2"/>
</dbReference>
<comment type="caution">
    <text evidence="8">Lacks conserved residue(s) required for the propagation of feature annotation.</text>
</comment>
<keyword evidence="6 8" id="KW-0648">Protein biosynthesis</keyword>
<dbReference type="SUPFAM" id="SSF50447">
    <property type="entry name" value="Translation proteins"/>
    <property type="match status" value="2"/>
</dbReference>
<dbReference type="GO" id="GO:0003924">
    <property type="term" value="F:GTPase activity"/>
    <property type="evidence" value="ECO:0007669"/>
    <property type="project" value="UniProtKB-UniRule"/>
</dbReference>
<dbReference type="KEGG" id="plc:PAD_006"/>
<feature type="binding site" evidence="8">
    <location>
        <begin position="338"/>
        <end position="341"/>
    </location>
    <ligand>
        <name>GTP</name>
        <dbReference type="ChEBI" id="CHEBI:37565"/>
    </ligand>
</feature>
<dbReference type="Gene3D" id="3.40.50.300">
    <property type="entry name" value="P-loop containing nucleotide triphosphate hydrolases"/>
    <property type="match status" value="1"/>
</dbReference>
<keyword evidence="5 8" id="KW-0547">Nucleotide-binding</keyword>
<dbReference type="PANTHER" id="PTHR43381">
    <property type="entry name" value="TRANSLATION INITIATION FACTOR IF-2-RELATED"/>
    <property type="match status" value="1"/>
</dbReference>
<dbReference type="AlphaFoldDB" id="A0A8D9NAP6"/>
<evidence type="ECO:0000259" key="11">
    <source>
        <dbReference type="PROSITE" id="PS51722"/>
    </source>
</evidence>
<dbReference type="CDD" id="cd03692">
    <property type="entry name" value="mtIF2_IVc"/>
    <property type="match status" value="1"/>
</dbReference>
<dbReference type="GO" id="GO:0003743">
    <property type="term" value="F:translation initiation factor activity"/>
    <property type="evidence" value="ECO:0007669"/>
    <property type="project" value="UniProtKB-UniRule"/>
</dbReference>
<dbReference type="GO" id="GO:0005525">
    <property type="term" value="F:GTP binding"/>
    <property type="evidence" value="ECO:0007669"/>
    <property type="project" value="UniProtKB-KW"/>
</dbReference>
<dbReference type="InterPro" id="IPR023115">
    <property type="entry name" value="TIF_IF2_dom3"/>
</dbReference>
<proteinExistence type="inferred from homology"/>
<protein>
    <recommendedName>
        <fullName evidence="2 8">Translation initiation factor IF-2</fullName>
    </recommendedName>
</protein>
<dbReference type="InterPro" id="IPR000795">
    <property type="entry name" value="T_Tr_GTP-bd_dom"/>
</dbReference>
<dbReference type="InterPro" id="IPR005225">
    <property type="entry name" value="Small_GTP-bd"/>
</dbReference>
<sequence length="723" mass="81484">MVEITVKDFAIKIGCDINRLLNYLNCAGLKHKNADNLLTENDKQILLNYLHFQHGINNIITLTRKINRKIHMENKLIDIQIRKKKTFLKINTEKIERNKNNKQFLQKKDNRNNKKKSLEEDKKKIKKNNNKSNLHTFKIPTKNIIREINIYESNSILYLANKMAIKAAELIKVLFNLGVSVTKNQKIDKDTACLVVEELGHTPKIRNTNEIEKNILKNKSFNEGKKITRIPIITVMGHVDHGKTSLIDCIRKTNLVKKELGGITQHIGVYNVLIDKGKNITIIDTPGHKAFIKMRAIGVKFTDIVILVVSADDGIKPQTIEAIEHAKDEKLPIIVAINKIDKIGIDIERVRNELSKYGLIPEDLGGDTPFLPVSAKTGEGINVLLESVILLSEILELTAVLDSPGNGVIIESRIDIGKGPVAKILVLNGTLNKGDIVLSGLNYGRVRAIIDDLGKTLEKVGPSIPVEIIGLNGIPESGEKINVVSDEKKARDVINIRYIKQKNNKQKNNSLFNQNLFKKREKINTIKIILKVDVQGTLEALRSSINELSNEKIIVKIISASVGNINENDVKLAIPSKAILVGFNVHVSSEARNIIERENISLFYYNIIYKLIDGIKEVINNKLKPKKIEKIIGIAEVRDIFKNNKKKGIIAGCIVREGKILRKNKIRIIRKNLVVYNGNLDSLRRFKEDVNEVSNGMEFGICIRKYNDLKIGDKIEGFDKLNV</sequence>
<dbReference type="InterPro" id="IPR009000">
    <property type="entry name" value="Transl_B-barrel_sf"/>
</dbReference>
<dbReference type="Pfam" id="PF11987">
    <property type="entry name" value="IF-2"/>
    <property type="match status" value="1"/>
</dbReference>
<gene>
    <name evidence="8 12" type="primary">infB</name>
    <name evidence="12" type="ORF">PAD_006</name>
</gene>
<dbReference type="InterPro" id="IPR027417">
    <property type="entry name" value="P-loop_NTPase"/>
</dbReference>
<evidence type="ECO:0000256" key="3">
    <source>
        <dbReference type="ARBA" id="ARBA00022490"/>
    </source>
</evidence>
<evidence type="ECO:0000256" key="7">
    <source>
        <dbReference type="ARBA" id="ARBA00023134"/>
    </source>
</evidence>
<feature type="domain" description="Tr-type G" evidence="11">
    <location>
        <begin position="228"/>
        <end position="396"/>
    </location>
</feature>
<evidence type="ECO:0000313" key="13">
    <source>
        <dbReference type="Proteomes" id="UP000032800"/>
    </source>
</evidence>
<name>A0A8D9NAP6_9GAMM</name>
<dbReference type="NCBIfam" id="TIGR00231">
    <property type="entry name" value="small_GTP"/>
    <property type="match status" value="1"/>
</dbReference>
<evidence type="ECO:0000256" key="9">
    <source>
        <dbReference type="RuleBase" id="RU000644"/>
    </source>
</evidence>
<feature type="region of interest" description="Disordered" evidence="10">
    <location>
        <begin position="99"/>
        <end position="133"/>
    </location>
</feature>
<dbReference type="InterPro" id="IPR036925">
    <property type="entry name" value="TIF_IF2_dom3_sf"/>
</dbReference>
<keyword evidence="7 8" id="KW-0342">GTP-binding</keyword>
<dbReference type="FunFam" id="2.40.30.10:FF:000008">
    <property type="entry name" value="Translation initiation factor IF-2"/>
    <property type="match status" value="1"/>
</dbReference>
<dbReference type="CDD" id="cd01887">
    <property type="entry name" value="IF2_eIF5B"/>
    <property type="match status" value="1"/>
</dbReference>
<dbReference type="InterPro" id="IPR000178">
    <property type="entry name" value="TF_IF2_bacterial-like"/>
</dbReference>
<feature type="compositionally biased region" description="Basic and acidic residues" evidence="10">
    <location>
        <begin position="106"/>
        <end position="123"/>
    </location>
</feature>
<accession>A0A8D9NAP6</accession>
<keyword evidence="4 8" id="KW-0396">Initiation factor</keyword>
<dbReference type="InterPro" id="IPR006847">
    <property type="entry name" value="IF2_N"/>
</dbReference>
<dbReference type="Proteomes" id="UP000032800">
    <property type="component" value="Chromosome I"/>
</dbReference>
<dbReference type="InterPro" id="IPR009061">
    <property type="entry name" value="DNA-bd_dom_put_sf"/>
</dbReference>
<dbReference type="HAMAP" id="MF_00100_B">
    <property type="entry name" value="IF_2_B"/>
    <property type="match status" value="1"/>
</dbReference>
<dbReference type="FunFam" id="3.40.50.10050:FF:000001">
    <property type="entry name" value="Translation initiation factor IF-2"/>
    <property type="match status" value="1"/>
</dbReference>
<comment type="function">
    <text evidence="8 9">One of the essential components for the initiation of protein synthesis. Protects formylmethionyl-tRNA from spontaneous hydrolysis and promotes its binding to the 30S ribosomal subunits. Also involved in the hydrolysis of GTP during the formation of the 70S ribosomal complex.</text>
</comment>
<evidence type="ECO:0000256" key="4">
    <source>
        <dbReference type="ARBA" id="ARBA00022540"/>
    </source>
</evidence>
<dbReference type="Gene3D" id="2.40.30.10">
    <property type="entry name" value="Translation factors"/>
    <property type="match status" value="2"/>
</dbReference>
<dbReference type="SUPFAM" id="SSF52156">
    <property type="entry name" value="Initiation factor IF2/eIF5b, domain 3"/>
    <property type="match status" value="1"/>
</dbReference>
<dbReference type="EMBL" id="LN649255">
    <property type="protein sequence ID" value="CEI58553.1"/>
    <property type="molecule type" value="Genomic_DNA"/>
</dbReference>
<dbReference type="Pfam" id="PF00009">
    <property type="entry name" value="GTP_EFTU"/>
    <property type="match status" value="1"/>
</dbReference>
<evidence type="ECO:0000313" key="12">
    <source>
        <dbReference type="EMBL" id="CEI58553.1"/>
    </source>
</evidence>
<evidence type="ECO:0000256" key="8">
    <source>
        <dbReference type="HAMAP-Rule" id="MF_00100"/>
    </source>
</evidence>
<dbReference type="NCBIfam" id="TIGR00487">
    <property type="entry name" value="IF-2"/>
    <property type="match status" value="1"/>
</dbReference>